<evidence type="ECO:0000313" key="5">
    <source>
        <dbReference type="Proteomes" id="UP000006753"/>
    </source>
</evidence>
<evidence type="ECO:0000256" key="2">
    <source>
        <dbReference type="ARBA" id="ARBA00023002"/>
    </source>
</evidence>
<dbReference type="InParanoid" id="K1WT25"/>
<dbReference type="KEGG" id="mbe:MBM_06205"/>
<keyword evidence="2" id="KW-0560">Oxidoreductase</keyword>
<protein>
    <recommendedName>
        <fullName evidence="3">NmrA-like domain-containing protein</fullName>
    </recommendedName>
</protein>
<dbReference type="Pfam" id="PF05368">
    <property type="entry name" value="NmrA"/>
    <property type="match status" value="1"/>
</dbReference>
<dbReference type="SUPFAM" id="SSF51735">
    <property type="entry name" value="NAD(P)-binding Rossmann-fold domains"/>
    <property type="match status" value="1"/>
</dbReference>
<feature type="domain" description="NmrA-like" evidence="3">
    <location>
        <begin position="2"/>
        <end position="158"/>
    </location>
</feature>
<sequence>MTEALAGQDEVVSAFASQAVATQKVLIDAAVKAGDKRFLPSEFGVDLRNPGQSSSVYAAKVEIEEYLDALAVKTEISYTLLYNGLVYNGPFLDWVLRNEMLLNFKERKAEIYNGGDQFFSTTRLSNVGKAVRGILTHPRETADRAIRVRDTDISQKMLLKLAQPLSPGEEWQVTNEQARLINDGHKPRLLPPVEGSEPAGALGAGFYMLNKPSGWRATEESWYCAIRAKKSKIKKISKVWIPKAYEKRTEEGILDQELWDQSEDVITEYIQAEASIDDPEAAEKALRFSWVMGASDWQLQMLIPTNVLNNYNLDLWARCFDSEDELKKRWNYVVPWDSSSRWDIEGIRGNPNWWFVAEHTERVPAASR</sequence>
<dbReference type="PANTHER" id="PTHR47706:SF1">
    <property type="entry name" value="CIPA-LIKE, PUTATIVE (AFU_ORTHOLOGUE AFUA_1G12460)-RELATED"/>
    <property type="match status" value="1"/>
</dbReference>
<dbReference type="AlphaFoldDB" id="K1WT25"/>
<dbReference type="HOGENOM" id="CLU_752420_0_0_1"/>
<evidence type="ECO:0000313" key="4">
    <source>
        <dbReference type="EMBL" id="EKD15577.1"/>
    </source>
</evidence>
<organism evidence="4 5">
    <name type="scientific">Marssonina brunnea f. sp. multigermtubi (strain MB_m1)</name>
    <name type="common">Marssonina leaf spot fungus</name>
    <dbReference type="NCBI Taxonomy" id="1072389"/>
    <lineage>
        <taxon>Eukaryota</taxon>
        <taxon>Fungi</taxon>
        <taxon>Dikarya</taxon>
        <taxon>Ascomycota</taxon>
        <taxon>Pezizomycotina</taxon>
        <taxon>Leotiomycetes</taxon>
        <taxon>Helotiales</taxon>
        <taxon>Drepanopezizaceae</taxon>
        <taxon>Drepanopeziza</taxon>
    </lineage>
</organism>
<dbReference type="InterPro" id="IPR051609">
    <property type="entry name" value="NmrA/Isoflavone_reductase-like"/>
</dbReference>
<dbReference type="InterPro" id="IPR045564">
    <property type="entry name" value="DUF5910"/>
</dbReference>
<dbReference type="InterPro" id="IPR008030">
    <property type="entry name" value="NmrA-like"/>
</dbReference>
<reference evidence="4 5" key="1">
    <citation type="journal article" date="2012" name="BMC Genomics">
        <title>Sequencing the genome of Marssonina brunnea reveals fungus-poplar co-evolution.</title>
        <authorList>
            <person name="Zhu S."/>
            <person name="Cao Y.-Z."/>
            <person name="Jiang C."/>
            <person name="Tan B.-Y."/>
            <person name="Wang Z."/>
            <person name="Feng S."/>
            <person name="Zhang L."/>
            <person name="Su X.-H."/>
            <person name="Brejova B."/>
            <person name="Vinar T."/>
            <person name="Xu M."/>
            <person name="Wang M.-X."/>
            <person name="Zhang S.-G."/>
            <person name="Huang M.-R."/>
            <person name="Wu R."/>
            <person name="Zhou Y."/>
        </authorList>
    </citation>
    <scope>NUCLEOTIDE SEQUENCE [LARGE SCALE GENOMIC DNA]</scope>
    <source>
        <strain evidence="4 5">MB_m1</strain>
    </source>
</reference>
<dbReference type="PANTHER" id="PTHR47706">
    <property type="entry name" value="NMRA-LIKE FAMILY PROTEIN"/>
    <property type="match status" value="1"/>
</dbReference>
<dbReference type="OrthoDB" id="9974981at2759"/>
<dbReference type="EMBL" id="JH921441">
    <property type="protein sequence ID" value="EKD15577.1"/>
    <property type="molecule type" value="Genomic_DNA"/>
</dbReference>
<dbReference type="InterPro" id="IPR036291">
    <property type="entry name" value="NAD(P)-bd_dom_sf"/>
</dbReference>
<dbReference type="Proteomes" id="UP000006753">
    <property type="component" value="Unassembled WGS sequence"/>
</dbReference>
<evidence type="ECO:0000256" key="1">
    <source>
        <dbReference type="ARBA" id="ARBA00022857"/>
    </source>
</evidence>
<name>K1WT25_MARBU</name>
<dbReference type="Gene3D" id="3.40.50.720">
    <property type="entry name" value="NAD(P)-binding Rossmann-like Domain"/>
    <property type="match status" value="1"/>
</dbReference>
<proteinExistence type="predicted"/>
<accession>K1WT25</accession>
<evidence type="ECO:0000259" key="3">
    <source>
        <dbReference type="Pfam" id="PF05368"/>
    </source>
</evidence>
<dbReference type="Pfam" id="PF19287">
    <property type="entry name" value="DUF5910"/>
    <property type="match status" value="1"/>
</dbReference>
<keyword evidence="5" id="KW-1185">Reference proteome</keyword>
<keyword evidence="1" id="KW-0521">NADP</keyword>
<dbReference type="GO" id="GO:0016491">
    <property type="term" value="F:oxidoreductase activity"/>
    <property type="evidence" value="ECO:0007669"/>
    <property type="project" value="UniProtKB-KW"/>
</dbReference>
<gene>
    <name evidence="4" type="ORF">MBM_06205</name>
</gene>